<comment type="catalytic activity">
    <reaction evidence="4 5">
        <text>L-glutaminyl-[peptide chain release factor] + S-adenosyl-L-methionine = N(5)-methyl-L-glutaminyl-[peptide chain release factor] + S-adenosyl-L-homocysteine + H(+)</text>
        <dbReference type="Rhea" id="RHEA:42896"/>
        <dbReference type="Rhea" id="RHEA-COMP:10271"/>
        <dbReference type="Rhea" id="RHEA-COMP:10272"/>
        <dbReference type="ChEBI" id="CHEBI:15378"/>
        <dbReference type="ChEBI" id="CHEBI:30011"/>
        <dbReference type="ChEBI" id="CHEBI:57856"/>
        <dbReference type="ChEBI" id="CHEBI:59789"/>
        <dbReference type="ChEBI" id="CHEBI:61891"/>
        <dbReference type="EC" id="2.1.1.297"/>
    </reaction>
</comment>
<dbReference type="Pfam" id="PF05175">
    <property type="entry name" value="MTS"/>
    <property type="match status" value="1"/>
</dbReference>
<evidence type="ECO:0000256" key="3">
    <source>
        <dbReference type="ARBA" id="ARBA00022691"/>
    </source>
</evidence>
<comment type="function">
    <text evidence="5">Methylates the class 1 translation termination release factors RF1/PrfA and RF2/PrfB on the glutamine residue of the universally conserved GGQ motif.</text>
</comment>
<dbReference type="PROSITE" id="PS00092">
    <property type="entry name" value="N6_MTASE"/>
    <property type="match status" value="1"/>
</dbReference>
<dbReference type="InterPro" id="IPR007848">
    <property type="entry name" value="Small_mtfrase_dom"/>
</dbReference>
<dbReference type="PANTHER" id="PTHR18895">
    <property type="entry name" value="HEMK METHYLTRANSFERASE"/>
    <property type="match status" value="1"/>
</dbReference>
<sequence>MSTAEPWTIGRLLNWTTEYLESKGSDEARLEAQLLLCHALDCQKIQLYTRFEETVDDDKRSKFRELVKQRAAGIPVAYLLGTREFYSMEFAITSDVLIPRPETEHLVIETLDRLKARSGEEGLRFLELGTGSGIIAVTVAKHAKQVTGLATDISKKALEVARGNAEKHGVAERIEFASGDLFDAVPVGEKFDIIVSNPPYVADSEKSMMDPQVIAHEPHVALFADEEGTAVLRRILEQAVDYLKPGGWVLLEFSPMIASRVAKIAEQLGHYQQISIGKDLAKHDRYLVAQKAG</sequence>
<evidence type="ECO:0000313" key="9">
    <source>
        <dbReference type="Proteomes" id="UP000238322"/>
    </source>
</evidence>
<evidence type="ECO:0000256" key="1">
    <source>
        <dbReference type="ARBA" id="ARBA00022603"/>
    </source>
</evidence>
<gene>
    <name evidence="5 8" type="primary">prmC</name>
    <name evidence="8" type="ORF">C5Y83_15330</name>
</gene>
<organism evidence="8 9">
    <name type="scientific">Blastopirellula marina</name>
    <dbReference type="NCBI Taxonomy" id="124"/>
    <lineage>
        <taxon>Bacteria</taxon>
        <taxon>Pseudomonadati</taxon>
        <taxon>Planctomycetota</taxon>
        <taxon>Planctomycetia</taxon>
        <taxon>Pirellulales</taxon>
        <taxon>Pirellulaceae</taxon>
        <taxon>Blastopirellula</taxon>
    </lineage>
</organism>
<feature type="binding site" evidence="5">
    <location>
        <begin position="129"/>
        <end position="133"/>
    </location>
    <ligand>
        <name>S-adenosyl-L-methionine</name>
        <dbReference type="ChEBI" id="CHEBI:59789"/>
    </ligand>
</feature>
<dbReference type="InterPro" id="IPR040758">
    <property type="entry name" value="PrmC_N"/>
</dbReference>
<dbReference type="AlphaFoldDB" id="A0A2S8FSP6"/>
<evidence type="ECO:0000256" key="4">
    <source>
        <dbReference type="ARBA" id="ARBA00048391"/>
    </source>
</evidence>
<dbReference type="OrthoDB" id="9800643at2"/>
<protein>
    <recommendedName>
        <fullName evidence="5">Release factor glutamine methyltransferase</fullName>
        <shortName evidence="5">RF MTase</shortName>
        <ecNumber evidence="5">2.1.1.297</ecNumber>
    </recommendedName>
    <alternativeName>
        <fullName evidence="5">N5-glutamine methyltransferase PrmC</fullName>
    </alternativeName>
    <alternativeName>
        <fullName evidence="5">Protein-(glutamine-N5) MTase PrmC</fullName>
    </alternativeName>
    <alternativeName>
        <fullName evidence="5">Protein-glutamine N-methyltransferase PrmC</fullName>
    </alternativeName>
</protein>
<dbReference type="SUPFAM" id="SSF53335">
    <property type="entry name" value="S-adenosyl-L-methionine-dependent methyltransferases"/>
    <property type="match status" value="1"/>
</dbReference>
<dbReference type="Pfam" id="PF17827">
    <property type="entry name" value="PrmC_N"/>
    <property type="match status" value="1"/>
</dbReference>
<evidence type="ECO:0000313" key="8">
    <source>
        <dbReference type="EMBL" id="PQO34864.1"/>
    </source>
</evidence>
<name>A0A2S8FSP6_9BACT</name>
<dbReference type="InterPro" id="IPR004556">
    <property type="entry name" value="HemK-like"/>
</dbReference>
<evidence type="ECO:0000256" key="2">
    <source>
        <dbReference type="ARBA" id="ARBA00022679"/>
    </source>
</evidence>
<feature type="binding site" evidence="5">
    <location>
        <position position="152"/>
    </location>
    <ligand>
        <name>S-adenosyl-L-methionine</name>
        <dbReference type="ChEBI" id="CHEBI:59789"/>
    </ligand>
</feature>
<dbReference type="NCBIfam" id="TIGR03534">
    <property type="entry name" value="RF_mod_PrmC"/>
    <property type="match status" value="1"/>
</dbReference>
<evidence type="ECO:0000259" key="7">
    <source>
        <dbReference type="Pfam" id="PF17827"/>
    </source>
</evidence>
<dbReference type="EC" id="2.1.1.297" evidence="5"/>
<feature type="domain" description="Release factor glutamine methyltransferase N-terminal" evidence="7">
    <location>
        <begin position="12"/>
        <end position="81"/>
    </location>
</feature>
<accession>A0A2S8FSP6</accession>
<dbReference type="GO" id="GO:0003676">
    <property type="term" value="F:nucleic acid binding"/>
    <property type="evidence" value="ECO:0007669"/>
    <property type="project" value="InterPro"/>
</dbReference>
<dbReference type="Gene3D" id="1.10.8.10">
    <property type="entry name" value="DNA helicase RuvA subunit, C-terminal domain"/>
    <property type="match status" value="1"/>
</dbReference>
<feature type="domain" description="Methyltransferase small" evidence="6">
    <location>
        <begin position="121"/>
        <end position="208"/>
    </location>
</feature>
<evidence type="ECO:0000259" key="6">
    <source>
        <dbReference type="Pfam" id="PF05175"/>
    </source>
</evidence>
<keyword evidence="2 5" id="KW-0808">Transferase</keyword>
<dbReference type="GO" id="GO:0032259">
    <property type="term" value="P:methylation"/>
    <property type="evidence" value="ECO:0007669"/>
    <property type="project" value="UniProtKB-KW"/>
</dbReference>
<dbReference type="RefSeq" id="WP_105330594.1">
    <property type="nucleotide sequence ID" value="NZ_PUHY01000010.1"/>
</dbReference>
<dbReference type="Gene3D" id="3.40.50.150">
    <property type="entry name" value="Vaccinia Virus protein VP39"/>
    <property type="match status" value="1"/>
</dbReference>
<feature type="binding site" evidence="5">
    <location>
        <position position="197"/>
    </location>
    <ligand>
        <name>S-adenosyl-L-methionine</name>
        <dbReference type="ChEBI" id="CHEBI:59789"/>
    </ligand>
</feature>
<dbReference type="CDD" id="cd02440">
    <property type="entry name" value="AdoMet_MTases"/>
    <property type="match status" value="1"/>
</dbReference>
<comment type="caution">
    <text evidence="8">The sequence shown here is derived from an EMBL/GenBank/DDBJ whole genome shotgun (WGS) entry which is preliminary data.</text>
</comment>
<dbReference type="PANTHER" id="PTHR18895:SF74">
    <property type="entry name" value="MTRF1L RELEASE FACTOR GLUTAMINE METHYLTRANSFERASE"/>
    <property type="match status" value="1"/>
</dbReference>
<dbReference type="InterPro" id="IPR002052">
    <property type="entry name" value="DNA_methylase_N6_adenine_CS"/>
</dbReference>
<comment type="caution">
    <text evidence="5">Lacks conserved residue(s) required for the propagation of feature annotation.</text>
</comment>
<evidence type="ECO:0000256" key="5">
    <source>
        <dbReference type="HAMAP-Rule" id="MF_02126"/>
    </source>
</evidence>
<dbReference type="InterPro" id="IPR050320">
    <property type="entry name" value="N5-glutamine_MTase"/>
</dbReference>
<keyword evidence="3 5" id="KW-0949">S-adenosyl-L-methionine</keyword>
<comment type="similarity">
    <text evidence="5">Belongs to the protein N5-glutamine methyltransferase family. PrmC subfamily.</text>
</comment>
<dbReference type="EMBL" id="PUHY01000010">
    <property type="protein sequence ID" value="PQO34864.1"/>
    <property type="molecule type" value="Genomic_DNA"/>
</dbReference>
<proteinExistence type="inferred from homology"/>
<dbReference type="InterPro" id="IPR029063">
    <property type="entry name" value="SAM-dependent_MTases_sf"/>
</dbReference>
<keyword evidence="1 5" id="KW-0489">Methyltransferase</keyword>
<reference evidence="8 9" key="1">
    <citation type="submission" date="2018-02" db="EMBL/GenBank/DDBJ databases">
        <title>Comparative genomes isolates from brazilian mangrove.</title>
        <authorList>
            <person name="Araujo J.E."/>
            <person name="Taketani R.G."/>
            <person name="Silva M.C.P."/>
            <person name="Loureco M.V."/>
            <person name="Andreote F.D."/>
        </authorList>
    </citation>
    <scope>NUCLEOTIDE SEQUENCE [LARGE SCALE GENOMIC DNA]</scope>
    <source>
        <strain evidence="8 9">Hex-1 MGV</strain>
    </source>
</reference>
<feature type="binding site" evidence="5">
    <location>
        <begin position="197"/>
        <end position="200"/>
    </location>
    <ligand>
        <name>substrate</name>
    </ligand>
</feature>
<dbReference type="InterPro" id="IPR019874">
    <property type="entry name" value="RF_methyltr_PrmC"/>
</dbReference>
<dbReference type="Proteomes" id="UP000238322">
    <property type="component" value="Unassembled WGS sequence"/>
</dbReference>
<dbReference type="HAMAP" id="MF_02126">
    <property type="entry name" value="RF_methyltr_PrmC"/>
    <property type="match status" value="1"/>
</dbReference>
<dbReference type="GO" id="GO:0102559">
    <property type="term" value="F:peptide chain release factor N(5)-glutamine methyltransferase activity"/>
    <property type="evidence" value="ECO:0007669"/>
    <property type="project" value="UniProtKB-EC"/>
</dbReference>
<dbReference type="NCBIfam" id="TIGR00536">
    <property type="entry name" value="hemK_fam"/>
    <property type="match status" value="1"/>
</dbReference>